<comment type="caution">
    <text evidence="1">The sequence shown here is derived from an EMBL/GenBank/DDBJ whole genome shotgun (WGS) entry which is preliminary data.</text>
</comment>
<gene>
    <name evidence="1" type="ORF">EPI10_032066</name>
</gene>
<evidence type="ECO:0000313" key="2">
    <source>
        <dbReference type="Proteomes" id="UP000325315"/>
    </source>
</evidence>
<keyword evidence="2" id="KW-1185">Reference proteome</keyword>
<dbReference type="EMBL" id="SMMG02000001">
    <property type="protein sequence ID" value="KAA3488297.1"/>
    <property type="molecule type" value="Genomic_DNA"/>
</dbReference>
<proteinExistence type="predicted"/>
<protein>
    <submittedName>
        <fullName evidence="1">Oxysterol-binding C2F12.05c</fullName>
    </submittedName>
</protein>
<organism evidence="1 2">
    <name type="scientific">Gossypium australe</name>
    <dbReference type="NCBI Taxonomy" id="47621"/>
    <lineage>
        <taxon>Eukaryota</taxon>
        <taxon>Viridiplantae</taxon>
        <taxon>Streptophyta</taxon>
        <taxon>Embryophyta</taxon>
        <taxon>Tracheophyta</taxon>
        <taxon>Spermatophyta</taxon>
        <taxon>Magnoliopsida</taxon>
        <taxon>eudicotyledons</taxon>
        <taxon>Gunneridae</taxon>
        <taxon>Pentapetalae</taxon>
        <taxon>rosids</taxon>
        <taxon>malvids</taxon>
        <taxon>Malvales</taxon>
        <taxon>Malvaceae</taxon>
        <taxon>Malvoideae</taxon>
        <taxon>Gossypium</taxon>
    </lineage>
</organism>
<dbReference type="AlphaFoldDB" id="A0A5B6X5X4"/>
<reference evidence="2" key="1">
    <citation type="journal article" date="2019" name="Plant Biotechnol. J.">
        <title>Genome sequencing of the Australian wild diploid species Gossypium australe highlights disease resistance and delayed gland morphogenesis.</title>
        <authorList>
            <person name="Cai Y."/>
            <person name="Cai X."/>
            <person name="Wang Q."/>
            <person name="Wang P."/>
            <person name="Zhang Y."/>
            <person name="Cai C."/>
            <person name="Xu Y."/>
            <person name="Wang K."/>
            <person name="Zhou Z."/>
            <person name="Wang C."/>
            <person name="Geng S."/>
            <person name="Li B."/>
            <person name="Dong Q."/>
            <person name="Hou Y."/>
            <person name="Wang H."/>
            <person name="Ai P."/>
            <person name="Liu Z."/>
            <person name="Yi F."/>
            <person name="Sun M."/>
            <person name="An G."/>
            <person name="Cheng J."/>
            <person name="Zhang Y."/>
            <person name="Shi Q."/>
            <person name="Xie Y."/>
            <person name="Shi X."/>
            <person name="Chang Y."/>
            <person name="Huang F."/>
            <person name="Chen Y."/>
            <person name="Hong S."/>
            <person name="Mi L."/>
            <person name="Sun Q."/>
            <person name="Zhang L."/>
            <person name="Zhou B."/>
            <person name="Peng R."/>
            <person name="Zhang X."/>
            <person name="Liu F."/>
        </authorList>
    </citation>
    <scope>NUCLEOTIDE SEQUENCE [LARGE SCALE GENOMIC DNA]</scope>
    <source>
        <strain evidence="2">cv. PA1801</strain>
    </source>
</reference>
<name>A0A5B6X5X4_9ROSI</name>
<evidence type="ECO:0000313" key="1">
    <source>
        <dbReference type="EMBL" id="KAA3488297.1"/>
    </source>
</evidence>
<sequence length="69" mass="7964">MGVIPYKTISGIWHWHLEVIPYKTISEIWHWHLEVLVNESRRIDFDTWQGVGLGRVGGTTSTWACTQAV</sequence>
<dbReference type="Proteomes" id="UP000325315">
    <property type="component" value="Unassembled WGS sequence"/>
</dbReference>
<accession>A0A5B6X5X4</accession>